<dbReference type="InterPro" id="IPR029039">
    <property type="entry name" value="Flavoprotein-like_sf"/>
</dbReference>
<evidence type="ECO:0000313" key="7">
    <source>
        <dbReference type="EMBL" id="TQS82938.1"/>
    </source>
</evidence>
<dbReference type="InterPro" id="IPR051796">
    <property type="entry name" value="ISF_SsuE-like"/>
</dbReference>
<comment type="cofactor">
    <cofactor evidence="1">
        <name>FMN</name>
        <dbReference type="ChEBI" id="CHEBI:58210"/>
    </cofactor>
</comment>
<dbReference type="AlphaFoldDB" id="A0A8J8TEM8"/>
<name>A0A8J8TEM8_9ARCH</name>
<reference evidence="7" key="1">
    <citation type="submission" date="2016-03" db="EMBL/GenBank/DDBJ databases">
        <authorList>
            <person name="Borrel G."/>
            <person name="Mccann A."/>
            <person name="O'Toole P.W."/>
        </authorList>
    </citation>
    <scope>NUCLEOTIDE SEQUENCE</scope>
    <source>
        <strain evidence="7">183</strain>
    </source>
</reference>
<sequence length="185" mass="20260">MLVIGISGSPRVNGNTNLLLDAVLEGSRSENAEVKKFYLANSVHSGCLGCGRCDTAGSCYIKDDISEIYDCIKEADALVLASPIYFENISSWMKTFVDRGQFLWSKNLDVDTSKAGLFISVAARLSTDFACAEKTIRIFFKTLGFQQSKSLLFPGFEEPGSILDAPFALDESRAAGRKLVVERLH</sequence>
<dbReference type="PANTHER" id="PTHR43278:SF2">
    <property type="entry name" value="IRON-SULFUR FLAVOPROTEIN"/>
    <property type="match status" value="1"/>
</dbReference>
<evidence type="ECO:0000256" key="5">
    <source>
        <dbReference type="ARBA" id="ARBA00038292"/>
    </source>
</evidence>
<feature type="domain" description="NADPH-dependent FMN reductase-like" evidence="6">
    <location>
        <begin position="1"/>
        <end position="147"/>
    </location>
</feature>
<keyword evidence="3" id="KW-0285">Flavoprotein</keyword>
<dbReference type="InterPro" id="IPR005025">
    <property type="entry name" value="FMN_Rdtase-like_dom"/>
</dbReference>
<evidence type="ECO:0000256" key="4">
    <source>
        <dbReference type="ARBA" id="ARBA00022643"/>
    </source>
</evidence>
<accession>A0A8J8TEM8</accession>
<organism evidence="7 8">
    <name type="scientific">Candidatus Methanomassiliicoccus intestinalis</name>
    <dbReference type="NCBI Taxonomy" id="1406512"/>
    <lineage>
        <taxon>Archaea</taxon>
        <taxon>Methanobacteriati</taxon>
        <taxon>Thermoplasmatota</taxon>
        <taxon>Thermoplasmata</taxon>
        <taxon>Methanomassiliicoccales</taxon>
        <taxon>Methanomassiliicoccaceae</taxon>
        <taxon>Methanomassiliicoccus</taxon>
    </lineage>
</organism>
<dbReference type="EMBL" id="LVVT01000014">
    <property type="protein sequence ID" value="TQS82938.1"/>
    <property type="molecule type" value="Genomic_DNA"/>
</dbReference>
<comment type="cofactor">
    <cofactor evidence="2">
        <name>[4Fe-4S] cluster</name>
        <dbReference type="ChEBI" id="CHEBI:49883"/>
    </cofactor>
</comment>
<protein>
    <recommendedName>
        <fullName evidence="6">NADPH-dependent FMN reductase-like domain-containing protein</fullName>
    </recommendedName>
</protein>
<dbReference type="Gene3D" id="3.40.50.360">
    <property type="match status" value="1"/>
</dbReference>
<dbReference type="SUPFAM" id="SSF52218">
    <property type="entry name" value="Flavoproteins"/>
    <property type="match status" value="1"/>
</dbReference>
<proteinExistence type="inferred from homology"/>
<evidence type="ECO:0000259" key="6">
    <source>
        <dbReference type="Pfam" id="PF03358"/>
    </source>
</evidence>
<dbReference type="RefSeq" id="WP_400194767.1">
    <property type="nucleotide sequence ID" value="NZ_CAYAYE010000014.1"/>
</dbReference>
<evidence type="ECO:0000256" key="1">
    <source>
        <dbReference type="ARBA" id="ARBA00001917"/>
    </source>
</evidence>
<gene>
    <name evidence="7" type="ORF">A3207_03085</name>
</gene>
<dbReference type="Pfam" id="PF03358">
    <property type="entry name" value="FMN_red"/>
    <property type="match status" value="1"/>
</dbReference>
<evidence type="ECO:0000256" key="2">
    <source>
        <dbReference type="ARBA" id="ARBA00001966"/>
    </source>
</evidence>
<dbReference type="PANTHER" id="PTHR43278">
    <property type="entry name" value="NAD(P)H-DEPENDENT FMN-CONTAINING OXIDOREDUCTASE YWQN-RELATED"/>
    <property type="match status" value="1"/>
</dbReference>
<evidence type="ECO:0000313" key="8">
    <source>
        <dbReference type="Proteomes" id="UP000752814"/>
    </source>
</evidence>
<comment type="caution">
    <text evidence="7">The sequence shown here is derived from an EMBL/GenBank/DDBJ whole genome shotgun (WGS) entry which is preliminary data.</text>
</comment>
<dbReference type="Proteomes" id="UP000752814">
    <property type="component" value="Unassembled WGS sequence"/>
</dbReference>
<comment type="similarity">
    <text evidence="5">Belongs to the SsuE family. Isf subfamily.</text>
</comment>
<dbReference type="GO" id="GO:0016491">
    <property type="term" value="F:oxidoreductase activity"/>
    <property type="evidence" value="ECO:0007669"/>
    <property type="project" value="InterPro"/>
</dbReference>
<evidence type="ECO:0000256" key="3">
    <source>
        <dbReference type="ARBA" id="ARBA00022630"/>
    </source>
</evidence>
<keyword evidence="4" id="KW-0288">FMN</keyword>